<dbReference type="InterPro" id="IPR013078">
    <property type="entry name" value="His_Pase_superF_clade-1"/>
</dbReference>
<dbReference type="InterPro" id="IPR029033">
    <property type="entry name" value="His_PPase_superfam"/>
</dbReference>
<dbReference type="AlphaFoldDB" id="A0AAW1Q834"/>
<evidence type="ECO:0000313" key="2">
    <source>
        <dbReference type="EMBL" id="KAK9817117.1"/>
    </source>
</evidence>
<comment type="similarity">
    <text evidence="1">Belongs to the phosphoglycerate mutase family.</text>
</comment>
<keyword evidence="3" id="KW-1185">Reference proteome</keyword>
<dbReference type="Gene3D" id="3.40.50.1240">
    <property type="entry name" value="Phosphoglycerate mutase-like"/>
    <property type="match status" value="1"/>
</dbReference>
<dbReference type="PANTHER" id="PTHR48100:SF1">
    <property type="entry name" value="HISTIDINE PHOSPHATASE FAMILY PROTEIN-RELATED"/>
    <property type="match status" value="1"/>
</dbReference>
<dbReference type="PANTHER" id="PTHR48100">
    <property type="entry name" value="BROAD-SPECIFICITY PHOSPHATASE YOR283W-RELATED"/>
    <property type="match status" value="1"/>
</dbReference>
<dbReference type="EMBL" id="JALJOR010000005">
    <property type="protein sequence ID" value="KAK9817117.1"/>
    <property type="molecule type" value="Genomic_DNA"/>
</dbReference>
<accession>A0AAW1Q834</accession>
<dbReference type="SUPFAM" id="SSF53254">
    <property type="entry name" value="Phosphoglycerate mutase-like"/>
    <property type="match status" value="1"/>
</dbReference>
<gene>
    <name evidence="2" type="ORF">WJX72_009798</name>
</gene>
<evidence type="ECO:0000256" key="1">
    <source>
        <dbReference type="ARBA" id="ARBA00038362"/>
    </source>
</evidence>
<dbReference type="InterPro" id="IPR050275">
    <property type="entry name" value="PGM_Phosphatase"/>
</dbReference>
<dbReference type="SMART" id="SM00855">
    <property type="entry name" value="PGAM"/>
    <property type="match status" value="1"/>
</dbReference>
<name>A0AAW1Q834_9CHLO</name>
<sequence length="347" mass="38443">MTDGEPANGTANGGAAYRLEKFNKYMHSLNEQFLGWAKQQWDAKPTKPWTHGMTDYLRHCVIIRRDFADVLVEEASTNGKAKPEHQLQLTILPLQYSKVIHFIRHGEGFHNIGLLSEDAHLTEYGWQQAKALRAHIASLAQPLRIQLVVTSPMRRTLETTAGVFGSPEPAASGQLLMLSQTELPHCRTAHGEIYCTSGLPIIAFEGCRERLGPSICDRRADVKIPAKDFPGIDLTRIPAGPDQVYDKHAPESEHAVQERSAKFLQWLMARPESEIAVVTHCAFLFLTLAPFGHECAAQLTEQLHRSFENCEMRSVIMADAAGAAVVPPNVTHFPGGHAWEAPGRTSC</sequence>
<evidence type="ECO:0000313" key="3">
    <source>
        <dbReference type="Proteomes" id="UP001489004"/>
    </source>
</evidence>
<reference evidence="2 3" key="1">
    <citation type="journal article" date="2024" name="Nat. Commun.">
        <title>Phylogenomics reveals the evolutionary origins of lichenization in chlorophyte algae.</title>
        <authorList>
            <person name="Puginier C."/>
            <person name="Libourel C."/>
            <person name="Otte J."/>
            <person name="Skaloud P."/>
            <person name="Haon M."/>
            <person name="Grisel S."/>
            <person name="Petersen M."/>
            <person name="Berrin J.G."/>
            <person name="Delaux P.M."/>
            <person name="Dal Grande F."/>
            <person name="Keller J."/>
        </authorList>
    </citation>
    <scope>NUCLEOTIDE SEQUENCE [LARGE SCALE GENOMIC DNA]</scope>
    <source>
        <strain evidence="2 3">SAG 2043</strain>
    </source>
</reference>
<proteinExistence type="inferred from homology"/>
<protein>
    <submittedName>
        <fullName evidence="2">Uncharacterized protein</fullName>
    </submittedName>
</protein>
<dbReference type="CDD" id="cd07067">
    <property type="entry name" value="HP_PGM_like"/>
    <property type="match status" value="1"/>
</dbReference>
<dbReference type="GO" id="GO:0016791">
    <property type="term" value="F:phosphatase activity"/>
    <property type="evidence" value="ECO:0007669"/>
    <property type="project" value="TreeGrafter"/>
</dbReference>
<dbReference type="Proteomes" id="UP001489004">
    <property type="component" value="Unassembled WGS sequence"/>
</dbReference>
<comment type="caution">
    <text evidence="2">The sequence shown here is derived from an EMBL/GenBank/DDBJ whole genome shotgun (WGS) entry which is preliminary data.</text>
</comment>
<organism evidence="2 3">
    <name type="scientific">[Myrmecia] bisecta</name>
    <dbReference type="NCBI Taxonomy" id="41462"/>
    <lineage>
        <taxon>Eukaryota</taxon>
        <taxon>Viridiplantae</taxon>
        <taxon>Chlorophyta</taxon>
        <taxon>core chlorophytes</taxon>
        <taxon>Trebouxiophyceae</taxon>
        <taxon>Trebouxiales</taxon>
        <taxon>Trebouxiaceae</taxon>
        <taxon>Myrmecia</taxon>
    </lineage>
</organism>
<dbReference type="Pfam" id="PF00300">
    <property type="entry name" value="His_Phos_1"/>
    <property type="match status" value="1"/>
</dbReference>
<dbReference type="GO" id="GO:0005737">
    <property type="term" value="C:cytoplasm"/>
    <property type="evidence" value="ECO:0007669"/>
    <property type="project" value="TreeGrafter"/>
</dbReference>